<reference evidence="2 3" key="1">
    <citation type="submission" date="2019-02" db="EMBL/GenBank/DDBJ databases">
        <title>Opniocepnalus argus genome.</title>
        <authorList>
            <person name="Zhou C."/>
            <person name="Xiao S."/>
        </authorList>
    </citation>
    <scope>NUCLEOTIDE SEQUENCE [LARGE SCALE GENOMIC DNA]</scope>
    <source>
        <strain evidence="2">OARG1902GOOAL</strain>
        <tissue evidence="2">Muscle</tissue>
    </source>
</reference>
<reference evidence="3" key="2">
    <citation type="submission" date="2019-02" db="EMBL/GenBank/DDBJ databases">
        <title>Opniocepnalus argus Var Kimnra genome.</title>
        <authorList>
            <person name="Zhou C."/>
            <person name="Xiao S."/>
        </authorList>
    </citation>
    <scope>NUCLEOTIDE SEQUENCE [LARGE SCALE GENOMIC DNA]</scope>
</reference>
<evidence type="ECO:0000256" key="1">
    <source>
        <dbReference type="SAM" id="MobiDB-lite"/>
    </source>
</evidence>
<keyword evidence="3" id="KW-1185">Reference proteome</keyword>
<dbReference type="EMBL" id="CM015723">
    <property type="protein sequence ID" value="KAF3696744.1"/>
    <property type="molecule type" value="Genomic_DNA"/>
</dbReference>
<accession>A0A6G1Q2X4</accession>
<dbReference type="Proteomes" id="UP000503349">
    <property type="component" value="Chromosome 12"/>
</dbReference>
<gene>
    <name evidence="2" type="ORF">EXN66_Car012422</name>
</gene>
<protein>
    <submittedName>
        <fullName evidence="2">Uncharacterized protein</fullName>
    </submittedName>
</protein>
<sequence>MRIIPNDELKQHDDGDNNEMVKAHWTFFIPPLFITTTGELFSSTINVFNFLYCLSGPKHQAMWQGRIIVVDHAICQQMMTLLEQIKLWLINLDPESMDAVGFIRQIEEEKSKREQAETYSMQLYMRAVLSQQGLDVRINSIDDNSFCLSKRIVEEVQKNVWFLMTNQFYNVNCLHHRIPLSQEPQCSDEGHEEMDGGSDERDGGKVAAAKIMVLKKQEFWKQDREQLLSIIKG</sequence>
<dbReference type="AlphaFoldDB" id="A0A6G1Q2X4"/>
<feature type="region of interest" description="Disordered" evidence="1">
    <location>
        <begin position="182"/>
        <end position="203"/>
    </location>
</feature>
<evidence type="ECO:0000313" key="3">
    <source>
        <dbReference type="Proteomes" id="UP000503349"/>
    </source>
</evidence>
<proteinExistence type="predicted"/>
<name>A0A6G1Q2X4_CHAAH</name>
<evidence type="ECO:0000313" key="2">
    <source>
        <dbReference type="EMBL" id="KAF3696744.1"/>
    </source>
</evidence>
<organism evidence="2 3">
    <name type="scientific">Channa argus</name>
    <name type="common">Northern snakehead</name>
    <name type="synonym">Ophicephalus argus</name>
    <dbReference type="NCBI Taxonomy" id="215402"/>
    <lineage>
        <taxon>Eukaryota</taxon>
        <taxon>Metazoa</taxon>
        <taxon>Chordata</taxon>
        <taxon>Craniata</taxon>
        <taxon>Vertebrata</taxon>
        <taxon>Euteleostomi</taxon>
        <taxon>Actinopterygii</taxon>
        <taxon>Neopterygii</taxon>
        <taxon>Teleostei</taxon>
        <taxon>Neoteleostei</taxon>
        <taxon>Acanthomorphata</taxon>
        <taxon>Anabantaria</taxon>
        <taxon>Anabantiformes</taxon>
        <taxon>Channoidei</taxon>
        <taxon>Channidae</taxon>
        <taxon>Channa</taxon>
    </lineage>
</organism>